<evidence type="ECO:0000313" key="1">
    <source>
        <dbReference type="EMBL" id="ACL17707.1"/>
    </source>
</evidence>
<proteinExistence type="predicted"/>
<dbReference type="EMBL" id="CP001338">
    <property type="protein sequence ID" value="ACL17707.1"/>
    <property type="molecule type" value="Genomic_DNA"/>
</dbReference>
<dbReference type="KEGG" id="mpl:Mpal_2428"/>
<evidence type="ECO:0000313" key="2">
    <source>
        <dbReference type="Proteomes" id="UP000002457"/>
    </source>
</evidence>
<sequence>MDHHCFIAGPILDWLSINGITAIPCRPRSKSPVSVISRYGVYQDNPPSASVLLSRFGRERFGREVRDSFHLPTQERLNAIEQFWQIPGVRGWGPEILSISIDMNYPTADHYTICCLDIDDETHLPLLGDPVFRACPVVVGKKGGKGFFKLDRQGTWTRPITQFARPASLTQGSPAFEIFTCSKPCAGLWRAPGLHCRAADSVPDRSGIL</sequence>
<reference evidence="1 2" key="1">
    <citation type="journal article" date="2015" name="Genome Announc.">
        <title>Complete Genome Sequence of Methanosphaerula palustris E1-9CT, a Hydrogenotrophic Methanogen Isolated from a Minerotrophic Fen Peatland.</title>
        <authorList>
            <person name="Cadillo-Quiroz H."/>
            <person name="Browne P."/>
            <person name="Kyrpides N."/>
            <person name="Woyke T."/>
            <person name="Goodwin L."/>
            <person name="Detter C."/>
            <person name="Yavitt J.B."/>
            <person name="Zinder S.H."/>
        </authorList>
    </citation>
    <scope>NUCLEOTIDE SEQUENCE [LARGE SCALE GENOMIC DNA]</scope>
    <source>
        <strain evidence="2">ATCC BAA-1556 / DSM 19958 / E1-9c</strain>
    </source>
</reference>
<keyword evidence="2" id="KW-1185">Reference proteome</keyword>
<dbReference type="HOGENOM" id="CLU_1313143_0_0_2"/>
<protein>
    <submittedName>
        <fullName evidence="1">Uncharacterized protein</fullName>
    </submittedName>
</protein>
<dbReference type="AlphaFoldDB" id="B8GEK6"/>
<gene>
    <name evidence="1" type="ordered locus">Mpal_2428</name>
</gene>
<dbReference type="Proteomes" id="UP000002457">
    <property type="component" value="Chromosome"/>
</dbReference>
<dbReference type="GeneID" id="7271341"/>
<name>B8GEK6_METPE</name>
<organism evidence="1 2">
    <name type="scientific">Methanosphaerula palustris (strain ATCC BAA-1556 / DSM 19958 / E1-9c)</name>
    <dbReference type="NCBI Taxonomy" id="521011"/>
    <lineage>
        <taxon>Archaea</taxon>
        <taxon>Methanobacteriati</taxon>
        <taxon>Methanobacteriota</taxon>
        <taxon>Stenosarchaea group</taxon>
        <taxon>Methanomicrobia</taxon>
        <taxon>Methanomicrobiales</taxon>
        <taxon>Methanoregulaceae</taxon>
        <taxon>Methanosphaerula</taxon>
    </lineage>
</organism>
<accession>B8GEK6</accession>
<dbReference type="STRING" id="521011.Mpal_2428"/>
<dbReference type="RefSeq" id="WP_012619026.1">
    <property type="nucleotide sequence ID" value="NC_011832.1"/>
</dbReference>